<organism evidence="1 2">
    <name type="scientific">Ectopseudomonas oleovorans (strain CECT 5344)</name>
    <name type="common">Pseudomonas pseudoalcaligenes</name>
    <dbReference type="NCBI Taxonomy" id="1182590"/>
    <lineage>
        <taxon>Bacteria</taxon>
        <taxon>Pseudomonadati</taxon>
        <taxon>Pseudomonadota</taxon>
        <taxon>Gammaproteobacteria</taxon>
        <taxon>Pseudomonadales</taxon>
        <taxon>Pseudomonadaceae</taxon>
        <taxon>Ectopseudomonas</taxon>
    </lineage>
</organism>
<dbReference type="KEGG" id="ppse:BN5_3850"/>
<dbReference type="InterPro" id="IPR012106">
    <property type="entry name" value="Phage_Mu_Gp1"/>
</dbReference>
<dbReference type="AlphaFoldDB" id="W6R105"/>
<keyword evidence="1" id="KW-0645">Protease</keyword>
<protein>
    <submittedName>
        <fullName evidence="1">Protease</fullName>
    </submittedName>
</protein>
<evidence type="ECO:0000313" key="1">
    <source>
        <dbReference type="EMBL" id="CDM42392.1"/>
    </source>
</evidence>
<dbReference type="PIRSF" id="PIRSF016624">
    <property type="entry name" value="Mu_prophg_I"/>
    <property type="match status" value="1"/>
</dbReference>
<dbReference type="Pfam" id="PF10123">
    <property type="entry name" value="Mu-like_Pro"/>
    <property type="match status" value="1"/>
</dbReference>
<name>W6R105_ECTO5</name>
<dbReference type="eggNOG" id="COG4388">
    <property type="taxonomic scope" value="Bacteria"/>
</dbReference>
<reference evidence="1 2" key="1">
    <citation type="submission" date="2013-11" db="EMBL/GenBank/DDBJ databases">
        <title>Complete genome sequence of the cyanide-degrading bacterium Pseudomonas pseudoalcaligenes CECT 5344.</title>
        <authorList>
            <person name="Wibberg D."/>
            <person name="Puehler A."/>
            <person name="Schlueter A."/>
        </authorList>
    </citation>
    <scope>NUCLEOTIDE SEQUENCE [LARGE SCALE GENOMIC DNA]</scope>
    <source>
        <strain evidence="2">CECT 5344</strain>
    </source>
</reference>
<dbReference type="OrthoDB" id="2043985at2"/>
<evidence type="ECO:0000313" key="2">
    <source>
        <dbReference type="Proteomes" id="UP000032841"/>
    </source>
</evidence>
<keyword evidence="1" id="KW-0378">Hydrolase</keyword>
<dbReference type="HOGENOM" id="CLU_062795_1_0_6"/>
<gene>
    <name evidence="1" type="ORF">BN5_3850</name>
</gene>
<proteinExistence type="predicted"/>
<dbReference type="Proteomes" id="UP000032841">
    <property type="component" value="Chromosome"/>
</dbReference>
<dbReference type="EMBL" id="HG916826">
    <property type="protein sequence ID" value="CDM42392.1"/>
    <property type="molecule type" value="Genomic_DNA"/>
</dbReference>
<dbReference type="RefSeq" id="WP_003463665.1">
    <property type="nucleotide sequence ID" value="NZ_HG916826.1"/>
</dbReference>
<dbReference type="GO" id="GO:0008233">
    <property type="term" value="F:peptidase activity"/>
    <property type="evidence" value="ECO:0007669"/>
    <property type="project" value="UniProtKB-KW"/>
</dbReference>
<sequence>MKKNRPQVAIAACSFQLPKLEDGSVWIQFTPAGEFRPMDGRPMDVPAWRIDAASAAVVIARFQARRTPPVLDYEHQTLKKEQNGQPAPAAGRLLELEWREGSGLWARVELTARAAAMIEAGEYLYFSPVFAYGSDGTVLAVLMGALTNDPAIDNMEPLARRAAATFGLFDPEEEAPVELLKAIIAALALKAEATEAEAIAALTALKPALDAQAKTLAELRSALGLTTDATGEQIAAATAQLKTAASSAGNPDPTKFVPLAAMTELQGQMAALTARLNGGELDGLVGTALKDGRLLPSLEGWARELGGKDIGQLKAYLDNAAPIAALTRLQGDRVPQGDTHNLTVAELEAAKLTGISAADYAKAKGA</sequence>
<accession>W6R105</accession>
<dbReference type="GO" id="GO:0006508">
    <property type="term" value="P:proteolysis"/>
    <property type="evidence" value="ECO:0007669"/>
    <property type="project" value="UniProtKB-KW"/>
</dbReference>